<dbReference type="PANTHER" id="PTHR35830">
    <property type="entry name" value="OS05G0299200 PROTEIN"/>
    <property type="match status" value="1"/>
</dbReference>
<protein>
    <submittedName>
        <fullName evidence="2">Uncharacterized protein</fullName>
    </submittedName>
</protein>
<organism evidence="2 3">
    <name type="scientific">Oryza meyeriana var. granulata</name>
    <dbReference type="NCBI Taxonomy" id="110450"/>
    <lineage>
        <taxon>Eukaryota</taxon>
        <taxon>Viridiplantae</taxon>
        <taxon>Streptophyta</taxon>
        <taxon>Embryophyta</taxon>
        <taxon>Tracheophyta</taxon>
        <taxon>Spermatophyta</taxon>
        <taxon>Magnoliopsida</taxon>
        <taxon>Liliopsida</taxon>
        <taxon>Poales</taxon>
        <taxon>Poaceae</taxon>
        <taxon>BOP clade</taxon>
        <taxon>Oryzoideae</taxon>
        <taxon>Oryzeae</taxon>
        <taxon>Oryzinae</taxon>
        <taxon>Oryza</taxon>
        <taxon>Oryza meyeriana</taxon>
    </lineage>
</organism>
<feature type="transmembrane region" description="Helical" evidence="1">
    <location>
        <begin position="129"/>
        <end position="152"/>
    </location>
</feature>
<dbReference type="EMBL" id="SPHZ02000003">
    <property type="protein sequence ID" value="KAF0926383.1"/>
    <property type="molecule type" value="Genomic_DNA"/>
</dbReference>
<evidence type="ECO:0000256" key="1">
    <source>
        <dbReference type="SAM" id="Phobius"/>
    </source>
</evidence>
<comment type="caution">
    <text evidence="2">The sequence shown here is derived from an EMBL/GenBank/DDBJ whole genome shotgun (WGS) entry which is preliminary data.</text>
</comment>
<dbReference type="PANTHER" id="PTHR35830:SF1">
    <property type="entry name" value="OS05G0299200 PROTEIN"/>
    <property type="match status" value="1"/>
</dbReference>
<keyword evidence="1" id="KW-0472">Membrane</keyword>
<proteinExistence type="predicted"/>
<evidence type="ECO:0000313" key="2">
    <source>
        <dbReference type="EMBL" id="KAF0926383.1"/>
    </source>
</evidence>
<keyword evidence="3" id="KW-1185">Reference proteome</keyword>
<dbReference type="OrthoDB" id="1898167at2759"/>
<dbReference type="Proteomes" id="UP000479710">
    <property type="component" value="Unassembled WGS sequence"/>
</dbReference>
<accession>A0A6G1EP24</accession>
<keyword evidence="1" id="KW-1133">Transmembrane helix</keyword>
<reference evidence="2 3" key="1">
    <citation type="submission" date="2019-11" db="EMBL/GenBank/DDBJ databases">
        <title>Whole genome sequence of Oryza granulata.</title>
        <authorList>
            <person name="Li W."/>
        </authorList>
    </citation>
    <scope>NUCLEOTIDE SEQUENCE [LARGE SCALE GENOMIC DNA]</scope>
    <source>
        <strain evidence="3">cv. Menghai</strain>
        <tissue evidence="2">Leaf</tissue>
    </source>
</reference>
<name>A0A6G1EP24_9ORYZ</name>
<evidence type="ECO:0000313" key="3">
    <source>
        <dbReference type="Proteomes" id="UP000479710"/>
    </source>
</evidence>
<gene>
    <name evidence="2" type="ORF">E2562_023095</name>
</gene>
<dbReference type="AlphaFoldDB" id="A0A6G1EP24"/>
<sequence length="438" mass="48538">MAAPAAAAPATSMATAIFPPSLPLLLHYQPPRDHRTSTTTVAFAARRFRGINPSHNRSRVKHASTTAPTRDDGFGALEAELWRLQRRAELRLHRLAAEADEAYRDLRSAIRVVGGDRVVLTFRRSSLRFAAAALLWSLALSAAGWALLGLAFRAWQRRGLGRGWWGRRDGEAVVRRRDRSLGGKEVVVAVSSPVAAPVNHVPEPAREVRKREPKARVPEWWPELGEEVVDQGPGMEKWARLANRLVRAIIDNRITGRDYRYDDAIQLRQLCKISGVKVSFDTENARDSFYRAAINFVLDDCSRTAQDIGATQINGEDPRIFLAGLASNIGLDKFRAATLVCASVAARTRALFLQCWALEMQGKRSEALDELSKICRVHNIFPPEENSAEMEMVAGGLKKNLQVEERDHLLSLYRGICTAGNIRTAAEALGLVSSCHDP</sequence>
<keyword evidence="1" id="KW-0812">Transmembrane</keyword>